<dbReference type="Proteomes" id="UP000828390">
    <property type="component" value="Unassembled WGS sequence"/>
</dbReference>
<evidence type="ECO:0000313" key="2">
    <source>
        <dbReference type="Proteomes" id="UP000828390"/>
    </source>
</evidence>
<organism evidence="1 2">
    <name type="scientific">Dreissena polymorpha</name>
    <name type="common">Zebra mussel</name>
    <name type="synonym">Mytilus polymorpha</name>
    <dbReference type="NCBI Taxonomy" id="45954"/>
    <lineage>
        <taxon>Eukaryota</taxon>
        <taxon>Metazoa</taxon>
        <taxon>Spiralia</taxon>
        <taxon>Lophotrochozoa</taxon>
        <taxon>Mollusca</taxon>
        <taxon>Bivalvia</taxon>
        <taxon>Autobranchia</taxon>
        <taxon>Heteroconchia</taxon>
        <taxon>Euheterodonta</taxon>
        <taxon>Imparidentia</taxon>
        <taxon>Neoheterodontei</taxon>
        <taxon>Myida</taxon>
        <taxon>Dreissenoidea</taxon>
        <taxon>Dreissenidae</taxon>
        <taxon>Dreissena</taxon>
    </lineage>
</organism>
<dbReference type="AlphaFoldDB" id="A0A9D4R3X6"/>
<keyword evidence="2" id="KW-1185">Reference proteome</keyword>
<name>A0A9D4R3X6_DREPO</name>
<proteinExistence type="predicted"/>
<comment type="caution">
    <text evidence="1">The sequence shown here is derived from an EMBL/GenBank/DDBJ whole genome shotgun (WGS) entry which is preliminary data.</text>
</comment>
<sequence>MLITTLYRSEHETNEATAVSSLDDHEIPCAFFERILRKTIMIPARKTKMAMLTANNIHAATGSTQSAKRFLQIASSRKIRRNGIEIGDHVICLRISYDFVKTLTNSPRLLAI</sequence>
<gene>
    <name evidence="1" type="ORF">DPMN_096593</name>
</gene>
<reference evidence="1" key="2">
    <citation type="submission" date="2020-11" db="EMBL/GenBank/DDBJ databases">
        <authorList>
            <person name="McCartney M.A."/>
            <person name="Auch B."/>
            <person name="Kono T."/>
            <person name="Mallez S."/>
            <person name="Becker A."/>
            <person name="Gohl D.M."/>
            <person name="Silverstein K.A.T."/>
            <person name="Koren S."/>
            <person name="Bechman K.B."/>
            <person name="Herman A."/>
            <person name="Abrahante J.E."/>
            <person name="Garbe J."/>
        </authorList>
    </citation>
    <scope>NUCLEOTIDE SEQUENCE</scope>
    <source>
        <strain evidence="1">Duluth1</strain>
        <tissue evidence="1">Whole animal</tissue>
    </source>
</reference>
<reference evidence="1" key="1">
    <citation type="journal article" date="2019" name="bioRxiv">
        <title>The Genome of the Zebra Mussel, Dreissena polymorpha: A Resource for Invasive Species Research.</title>
        <authorList>
            <person name="McCartney M.A."/>
            <person name="Auch B."/>
            <person name="Kono T."/>
            <person name="Mallez S."/>
            <person name="Zhang Y."/>
            <person name="Obille A."/>
            <person name="Becker A."/>
            <person name="Abrahante J.E."/>
            <person name="Garbe J."/>
            <person name="Badalamenti J.P."/>
            <person name="Herman A."/>
            <person name="Mangelson H."/>
            <person name="Liachko I."/>
            <person name="Sullivan S."/>
            <person name="Sone E.D."/>
            <person name="Koren S."/>
            <person name="Silverstein K.A.T."/>
            <person name="Beckman K.B."/>
            <person name="Gohl D.M."/>
        </authorList>
    </citation>
    <scope>NUCLEOTIDE SEQUENCE</scope>
    <source>
        <strain evidence="1">Duluth1</strain>
        <tissue evidence="1">Whole animal</tissue>
    </source>
</reference>
<accession>A0A9D4R3X6</accession>
<protein>
    <submittedName>
        <fullName evidence="1">Uncharacterized protein</fullName>
    </submittedName>
</protein>
<evidence type="ECO:0000313" key="1">
    <source>
        <dbReference type="EMBL" id="KAH3854054.1"/>
    </source>
</evidence>
<dbReference type="EMBL" id="JAIWYP010000003">
    <property type="protein sequence ID" value="KAH3854054.1"/>
    <property type="molecule type" value="Genomic_DNA"/>
</dbReference>